<dbReference type="AlphaFoldDB" id="A0A2S1QU49"/>
<reference evidence="1 2" key="1">
    <citation type="submission" date="2018-04" db="EMBL/GenBank/DDBJ databases">
        <title>Genome sequencing of Flavobacterium sp. HYN0059.</title>
        <authorList>
            <person name="Yi H."/>
            <person name="Baek C."/>
        </authorList>
    </citation>
    <scope>NUCLEOTIDE SEQUENCE [LARGE SCALE GENOMIC DNA]</scope>
    <source>
        <strain evidence="1 2">HYN0059</strain>
    </source>
</reference>
<evidence type="ECO:0000313" key="2">
    <source>
        <dbReference type="Proteomes" id="UP000244929"/>
    </source>
</evidence>
<dbReference type="KEGG" id="falb:HYN59_01440"/>
<proteinExistence type="predicted"/>
<protein>
    <recommendedName>
        <fullName evidence="3">Addiction module protein</fullName>
    </recommendedName>
</protein>
<evidence type="ECO:0000313" key="1">
    <source>
        <dbReference type="EMBL" id="AWH83859.1"/>
    </source>
</evidence>
<organism evidence="1 2">
    <name type="scientific">Flavobacterium album</name>
    <dbReference type="NCBI Taxonomy" id="2175091"/>
    <lineage>
        <taxon>Bacteria</taxon>
        <taxon>Pseudomonadati</taxon>
        <taxon>Bacteroidota</taxon>
        <taxon>Flavobacteriia</taxon>
        <taxon>Flavobacteriales</taxon>
        <taxon>Flavobacteriaceae</taxon>
        <taxon>Flavobacterium</taxon>
    </lineage>
</organism>
<dbReference type="EMBL" id="CP029186">
    <property type="protein sequence ID" value="AWH83859.1"/>
    <property type="molecule type" value="Genomic_DNA"/>
</dbReference>
<dbReference type="OrthoDB" id="770454at2"/>
<name>A0A2S1QU49_9FLAO</name>
<sequence length="74" mass="8859">MDINAAKIELIQIVLDLDDAELIVKAIQFLKNEQTDFYDELSEDEKLEIQYGLEQLDRGERISWEDFKERRLKK</sequence>
<evidence type="ECO:0008006" key="3">
    <source>
        <dbReference type="Google" id="ProtNLM"/>
    </source>
</evidence>
<keyword evidence="2" id="KW-1185">Reference proteome</keyword>
<accession>A0A2S1QU49</accession>
<dbReference type="Proteomes" id="UP000244929">
    <property type="component" value="Chromosome"/>
</dbReference>
<gene>
    <name evidence="1" type="ORF">HYN59_01440</name>
</gene>
<dbReference type="RefSeq" id="WP_108776569.1">
    <property type="nucleotide sequence ID" value="NZ_CP029186.1"/>
</dbReference>